<organism evidence="1 2">
    <name type="scientific">Edwardsiella phage pEt-SU</name>
    <dbReference type="NCBI Taxonomy" id="2562142"/>
    <lineage>
        <taxon>Viruses</taxon>
        <taxon>Duplodnaviria</taxon>
        <taxon>Heunggongvirae</taxon>
        <taxon>Uroviricota</taxon>
        <taxon>Caudoviricetes</taxon>
        <taxon>Chimalliviridae</taxon>
        <taxon>Petsuvirus</taxon>
        <taxon>Petsuvirus pEtSU</taxon>
    </lineage>
</organism>
<accession>A0A4D6DWD3</accession>
<keyword evidence="2" id="KW-1185">Reference proteome</keyword>
<name>A0A4D6DWD3_9CAUD</name>
<dbReference type="EMBL" id="MK689364">
    <property type="protein sequence ID" value="QBZ70602.1"/>
    <property type="molecule type" value="Genomic_DNA"/>
</dbReference>
<reference evidence="1 2" key="1">
    <citation type="submission" date="2019-03" db="EMBL/GenBank/DDBJ databases">
        <authorList>
            <person name="Kim S.G."/>
            <person name="Park S.C."/>
        </authorList>
    </citation>
    <scope>NUCLEOTIDE SEQUENCE [LARGE SCALE GENOMIC DNA]</scope>
</reference>
<gene>
    <name evidence="1" type="ORF">pETSU_021</name>
</gene>
<protein>
    <submittedName>
        <fullName evidence="1">Uncharacterized protein</fullName>
    </submittedName>
</protein>
<evidence type="ECO:0000313" key="2">
    <source>
        <dbReference type="Proteomes" id="UP000297195"/>
    </source>
</evidence>
<sequence>MEIKDIPDMKPGECFQVLSNEGGIVKAPCVRKILAVGTKTVASTEFNDRGYHYKLKMENYLRSEKMKDGNIVHIFSK</sequence>
<proteinExistence type="predicted"/>
<evidence type="ECO:0000313" key="1">
    <source>
        <dbReference type="EMBL" id="QBZ70602.1"/>
    </source>
</evidence>
<dbReference type="Proteomes" id="UP000297195">
    <property type="component" value="Segment"/>
</dbReference>